<dbReference type="Gene3D" id="1.10.510.10">
    <property type="entry name" value="Transferase(Phosphotransferase) domain 1"/>
    <property type="match status" value="1"/>
</dbReference>
<evidence type="ECO:0000256" key="11">
    <source>
        <dbReference type="SAM" id="MobiDB-lite"/>
    </source>
</evidence>
<dbReference type="Pfam" id="PF00069">
    <property type="entry name" value="Pkinase"/>
    <property type="match status" value="1"/>
</dbReference>
<dbReference type="SMART" id="SM00220">
    <property type="entry name" value="S_TKc"/>
    <property type="match status" value="1"/>
</dbReference>
<keyword evidence="4" id="KW-0808">Transferase</keyword>
<dbReference type="GO" id="GO:0005524">
    <property type="term" value="F:ATP binding"/>
    <property type="evidence" value="ECO:0007669"/>
    <property type="project" value="UniProtKB-UniRule"/>
</dbReference>
<evidence type="ECO:0000256" key="2">
    <source>
        <dbReference type="ARBA" id="ARBA00012513"/>
    </source>
</evidence>
<feature type="domain" description="Protein kinase" evidence="12">
    <location>
        <begin position="32"/>
        <end position="301"/>
    </location>
</feature>
<dbReference type="InterPro" id="IPR008271">
    <property type="entry name" value="Ser/Thr_kinase_AS"/>
</dbReference>
<evidence type="ECO:0000256" key="6">
    <source>
        <dbReference type="ARBA" id="ARBA00022777"/>
    </source>
</evidence>
<dbReference type="InterPro" id="IPR011009">
    <property type="entry name" value="Kinase-like_dom_sf"/>
</dbReference>
<feature type="region of interest" description="Disordered" evidence="11">
    <location>
        <begin position="519"/>
        <end position="586"/>
    </location>
</feature>
<dbReference type="GO" id="GO:0005737">
    <property type="term" value="C:cytoplasm"/>
    <property type="evidence" value="ECO:0007669"/>
    <property type="project" value="TreeGrafter"/>
</dbReference>
<dbReference type="PANTHER" id="PTHR48012">
    <property type="entry name" value="STERILE20-LIKE KINASE, ISOFORM B-RELATED"/>
    <property type="match status" value="1"/>
</dbReference>
<comment type="similarity">
    <text evidence="1">Belongs to the protein kinase superfamily. STE Ser/Thr protein kinase family. STE20 subfamily.</text>
</comment>
<feature type="compositionally biased region" description="Polar residues" evidence="11">
    <location>
        <begin position="647"/>
        <end position="659"/>
    </location>
</feature>
<feature type="region of interest" description="Disordered" evidence="11">
    <location>
        <begin position="607"/>
        <end position="706"/>
    </location>
</feature>
<evidence type="ECO:0000256" key="3">
    <source>
        <dbReference type="ARBA" id="ARBA00022527"/>
    </source>
</evidence>
<dbReference type="InterPro" id="IPR050629">
    <property type="entry name" value="STE20/SPS1-PAK"/>
</dbReference>
<evidence type="ECO:0000256" key="5">
    <source>
        <dbReference type="ARBA" id="ARBA00022741"/>
    </source>
</evidence>
<evidence type="ECO:0000259" key="12">
    <source>
        <dbReference type="PROSITE" id="PS50011"/>
    </source>
</evidence>
<keyword evidence="6" id="KW-0418">Kinase</keyword>
<feature type="region of interest" description="Disordered" evidence="11">
    <location>
        <begin position="763"/>
        <end position="812"/>
    </location>
</feature>
<dbReference type="PROSITE" id="PS00108">
    <property type="entry name" value="PROTEIN_KINASE_ST"/>
    <property type="match status" value="1"/>
</dbReference>
<feature type="compositionally biased region" description="Low complexity" evidence="11">
    <location>
        <begin position="676"/>
        <end position="689"/>
    </location>
</feature>
<reference evidence="13 14" key="1">
    <citation type="submission" date="2019-03" db="EMBL/GenBank/DDBJ databases">
        <title>Sequencing 23 genomes of Wallemia ichthyophaga.</title>
        <authorList>
            <person name="Gostincar C."/>
        </authorList>
    </citation>
    <scope>NUCLEOTIDE SEQUENCE [LARGE SCALE GENOMIC DNA]</scope>
    <source>
        <strain evidence="13 14">EXF-8621</strain>
    </source>
</reference>
<feature type="compositionally biased region" description="Basic residues" evidence="11">
    <location>
        <begin position="525"/>
        <end position="540"/>
    </location>
</feature>
<comment type="caution">
    <text evidence="13">The sequence shown here is derived from an EMBL/GenBank/DDBJ whole genome shotgun (WGS) entry which is preliminary data.</text>
</comment>
<dbReference type="EMBL" id="SPOF01000005">
    <property type="protein sequence ID" value="TIB16029.1"/>
    <property type="molecule type" value="Genomic_DNA"/>
</dbReference>
<dbReference type="SUPFAM" id="SSF56112">
    <property type="entry name" value="Protein kinase-like (PK-like)"/>
    <property type="match status" value="1"/>
</dbReference>
<comment type="catalytic activity">
    <reaction evidence="8">
        <text>L-threonyl-[protein] + ATP = O-phospho-L-threonyl-[protein] + ADP + H(+)</text>
        <dbReference type="Rhea" id="RHEA:46608"/>
        <dbReference type="Rhea" id="RHEA-COMP:11060"/>
        <dbReference type="Rhea" id="RHEA-COMP:11605"/>
        <dbReference type="ChEBI" id="CHEBI:15378"/>
        <dbReference type="ChEBI" id="CHEBI:30013"/>
        <dbReference type="ChEBI" id="CHEBI:30616"/>
        <dbReference type="ChEBI" id="CHEBI:61977"/>
        <dbReference type="ChEBI" id="CHEBI:456216"/>
        <dbReference type="EC" id="2.7.11.1"/>
    </reaction>
</comment>
<dbReference type="Proteomes" id="UP000306954">
    <property type="component" value="Unassembled WGS sequence"/>
</dbReference>
<keyword evidence="7 10" id="KW-0067">ATP-binding</keyword>
<dbReference type="EC" id="2.7.11.1" evidence="2"/>
<feature type="binding site" evidence="10">
    <location>
        <position position="61"/>
    </location>
    <ligand>
        <name>ATP</name>
        <dbReference type="ChEBI" id="CHEBI:30616"/>
    </ligand>
</feature>
<keyword evidence="3" id="KW-0723">Serine/threonine-protein kinase</keyword>
<evidence type="ECO:0000256" key="8">
    <source>
        <dbReference type="ARBA" id="ARBA00047899"/>
    </source>
</evidence>
<evidence type="ECO:0000313" key="13">
    <source>
        <dbReference type="EMBL" id="TIB16029.1"/>
    </source>
</evidence>
<dbReference type="InterPro" id="IPR000719">
    <property type="entry name" value="Prot_kinase_dom"/>
</dbReference>
<dbReference type="PANTHER" id="PTHR48012:SF21">
    <property type="entry name" value="PH DOMAIN-CONTAINING PROTEIN"/>
    <property type="match status" value="1"/>
</dbReference>
<evidence type="ECO:0000256" key="9">
    <source>
        <dbReference type="ARBA" id="ARBA00048679"/>
    </source>
</evidence>
<accession>A0A4T0HJQ0</accession>
<protein>
    <recommendedName>
        <fullName evidence="2">non-specific serine/threonine protein kinase</fullName>
        <ecNumber evidence="2">2.7.11.1</ecNumber>
    </recommendedName>
</protein>
<gene>
    <name evidence="13" type="ORF">E3P90_00684</name>
</gene>
<evidence type="ECO:0000313" key="14">
    <source>
        <dbReference type="Proteomes" id="UP000306954"/>
    </source>
</evidence>
<dbReference type="PROSITE" id="PS00107">
    <property type="entry name" value="PROTEIN_KINASE_ATP"/>
    <property type="match status" value="1"/>
</dbReference>
<feature type="compositionally biased region" description="Polar residues" evidence="11">
    <location>
        <begin position="784"/>
        <end position="797"/>
    </location>
</feature>
<dbReference type="AlphaFoldDB" id="A0A4T0HJQ0"/>
<feature type="compositionally biased region" description="Polar residues" evidence="11">
    <location>
        <begin position="541"/>
        <end position="559"/>
    </location>
</feature>
<dbReference type="GO" id="GO:0004674">
    <property type="term" value="F:protein serine/threonine kinase activity"/>
    <property type="evidence" value="ECO:0007669"/>
    <property type="project" value="UniProtKB-KW"/>
</dbReference>
<evidence type="ECO:0000256" key="1">
    <source>
        <dbReference type="ARBA" id="ARBA00008874"/>
    </source>
</evidence>
<dbReference type="InterPro" id="IPR017441">
    <property type="entry name" value="Protein_kinase_ATP_BS"/>
</dbReference>
<dbReference type="FunFam" id="1.10.510.10:FF:000499">
    <property type="entry name" value="Serine/threonine-protein kinase KIC1"/>
    <property type="match status" value="1"/>
</dbReference>
<name>A0A4T0HJQ0_WALIC</name>
<evidence type="ECO:0000256" key="4">
    <source>
        <dbReference type="ARBA" id="ARBA00022679"/>
    </source>
</evidence>
<dbReference type="PROSITE" id="PS50011">
    <property type="entry name" value="PROTEIN_KINASE_DOM"/>
    <property type="match status" value="1"/>
</dbReference>
<keyword evidence="5 10" id="KW-0547">Nucleotide-binding</keyword>
<evidence type="ECO:0000256" key="10">
    <source>
        <dbReference type="PROSITE-ProRule" id="PRU10141"/>
    </source>
</evidence>
<proteinExistence type="inferred from homology"/>
<comment type="catalytic activity">
    <reaction evidence="9">
        <text>L-seryl-[protein] + ATP = O-phospho-L-seryl-[protein] + ADP + H(+)</text>
        <dbReference type="Rhea" id="RHEA:17989"/>
        <dbReference type="Rhea" id="RHEA-COMP:9863"/>
        <dbReference type="Rhea" id="RHEA-COMP:11604"/>
        <dbReference type="ChEBI" id="CHEBI:15378"/>
        <dbReference type="ChEBI" id="CHEBI:29999"/>
        <dbReference type="ChEBI" id="CHEBI:30616"/>
        <dbReference type="ChEBI" id="CHEBI:83421"/>
        <dbReference type="ChEBI" id="CHEBI:456216"/>
        <dbReference type="EC" id="2.7.11.1"/>
    </reaction>
</comment>
<feature type="compositionally biased region" description="Low complexity" evidence="11">
    <location>
        <begin position="607"/>
        <end position="628"/>
    </location>
</feature>
<feature type="region of interest" description="Disordered" evidence="11">
    <location>
        <begin position="467"/>
        <end position="495"/>
    </location>
</feature>
<organism evidence="13 14">
    <name type="scientific">Wallemia ichthyophaga</name>
    <dbReference type="NCBI Taxonomy" id="245174"/>
    <lineage>
        <taxon>Eukaryota</taxon>
        <taxon>Fungi</taxon>
        <taxon>Dikarya</taxon>
        <taxon>Basidiomycota</taxon>
        <taxon>Wallemiomycotina</taxon>
        <taxon>Wallemiomycetes</taxon>
        <taxon>Wallemiales</taxon>
        <taxon>Wallemiaceae</taxon>
        <taxon>Wallemia</taxon>
    </lineage>
</organism>
<sequence length="883" mass="96185">MNKIKEFDKPPLKFINHISNPLISNLPPSQIYKPLHIVGKGAYGSVWKGCHLHTGFVVAIKVIDFDLSGNTSAIDDDVADIQREVSVLSRLRDVDNKNVTRYYGCHLEGSKLWIIMDYAGGGSVRTLMKAQPRLDERFVVVIVRECLYALSFLHKSGIIHRDIKAANILINSVGRVLLCDFGVSASLPSASSKRTTFIGTPYWMAPEVIAHGADAVNGREYDSKADIWSLGITIYEMCQGRPPLSDQEAMKAIFLITRSPPARLPDDGKYSREMRELVGSCLVSDPKSRPSADELLKCKYIKSSSRVPTSILRKLQTIYSEWEMRGGQRASLAGQVWDEEEEEAAFNANYQRMSGWDYSSISPSEAVNRQVENDVELDAPNKPIAPRNRLLRIFDDPNAEDENDIQLNTRGLGLAQHRKTPLHGDSDATMRQIDLNAVGSGSGNAGGGGGDGMIDLSAISAIDDSSSDYPGIDLPSGSSLPTQYDDYDDYPEYDDKMQLNGRTIRASYGAFQPAAQIDTSVSAMKNRKTPKTPTAHRHKSSYASSRNFSTDSTASSPNDFSPKVDEHSGSAGSGSGKGSANSSANGKNKNVFEGSFAFRAKGNNVANSAGNSATSSAANSTTTSPQSTWHKTAQAKVSPQMKEDTPATPTTLGSLSPSFQFPPIRKTQEQPPSLPSLPSLPNLSRSASLVRSHSHNPCSSTGSMWELEGDSGATKIDVGVAERTKMNSRPTVMRNSSVSVMETIPSPDMKASEVTKDVGSARSAAHATVSGQERAGVRGHGRRSSQASESMNPSSARYRNIGRRTSRSEGQVVLSTSMSSELATLSEDVSGRRTREGPRTVEKEYKPLDYNRLCQTQSKQMIQEEMITMLDEVQMHLDNMARL</sequence>
<evidence type="ECO:0000256" key="7">
    <source>
        <dbReference type="ARBA" id="ARBA00022840"/>
    </source>
</evidence>